<evidence type="ECO:0000313" key="2">
    <source>
        <dbReference type="Proteomes" id="UP000216306"/>
    </source>
</evidence>
<dbReference type="AlphaFoldDB" id="A0AB73Q6S0"/>
<protein>
    <submittedName>
        <fullName evidence="1">Uncharacterized protein</fullName>
    </submittedName>
</protein>
<accession>A0AB73Q6S0</accession>
<proteinExistence type="predicted"/>
<dbReference type="Proteomes" id="UP000216306">
    <property type="component" value="Unassembled WGS sequence"/>
</dbReference>
<gene>
    <name evidence="1" type="ORF">CC205_13655</name>
</gene>
<organism evidence="1 2">
    <name type="scientific">Pseudomonas savastanoi pv. nerii</name>
    <dbReference type="NCBI Taxonomy" id="360921"/>
    <lineage>
        <taxon>Bacteria</taxon>
        <taxon>Pseudomonadati</taxon>
        <taxon>Pseudomonadota</taxon>
        <taxon>Gammaproteobacteria</taxon>
        <taxon>Pseudomonadales</taxon>
        <taxon>Pseudomonadaceae</taxon>
        <taxon>Pseudomonas</taxon>
    </lineage>
</organism>
<sequence length="121" mass="13519">MAQPWGITDMRDDQITRLQALSERLGEVVISEVDPNNWPGAEKLPTDLTQQERGDRYWCKKNAAATMTLLLKVVNIAGMMNRQKPAPDAGHQIDELDGELAAAEREAQAMIERMQKGGHVH</sequence>
<dbReference type="EMBL" id="NIAY01000061">
    <property type="protein sequence ID" value="PAB32835.1"/>
    <property type="molecule type" value="Genomic_DNA"/>
</dbReference>
<evidence type="ECO:0000313" key="1">
    <source>
        <dbReference type="EMBL" id="PAB32835.1"/>
    </source>
</evidence>
<name>A0AB73Q6S0_PSESS</name>
<reference evidence="1 2" key="1">
    <citation type="submission" date="2017-05" db="EMBL/GenBank/DDBJ databases">
        <title>Comparative genomic of Pseudomonas savastanoi pathovars.</title>
        <authorList>
            <person name="Pintado A."/>
            <person name="Moreno-Perez A."/>
            <person name="Caballo-Ponce E."/>
            <person name="Murillo J."/>
            <person name="Bardaji L."/>
            <person name="Cerboneschi M."/>
            <person name="Rodriguez-Palenzuela P."/>
            <person name="Ramos C."/>
            <person name="Tegli S."/>
        </authorList>
    </citation>
    <scope>NUCLEOTIDE SEQUENCE [LARGE SCALE GENOMIC DNA]</scope>
    <source>
        <strain evidence="1 2">ESC 23</strain>
    </source>
</reference>
<comment type="caution">
    <text evidence="1">The sequence shown here is derived from an EMBL/GenBank/DDBJ whole genome shotgun (WGS) entry which is preliminary data.</text>
</comment>